<proteinExistence type="predicted"/>
<evidence type="ECO:0000313" key="2">
    <source>
        <dbReference type="EMBL" id="HIQ29391.1"/>
    </source>
</evidence>
<dbReference type="Pfam" id="PF00483">
    <property type="entry name" value="NTP_transferase"/>
    <property type="match status" value="1"/>
</dbReference>
<gene>
    <name evidence="2" type="ORF">EYH45_02375</name>
</gene>
<dbReference type="SUPFAM" id="SSF53448">
    <property type="entry name" value="Nucleotide-diphospho-sugar transferases"/>
    <property type="match status" value="1"/>
</dbReference>
<feature type="domain" description="Nucleotidyl transferase" evidence="1">
    <location>
        <begin position="2"/>
        <end position="226"/>
    </location>
</feature>
<accession>A0A832ZVW0</accession>
<reference evidence="2" key="1">
    <citation type="journal article" date="2020" name="ISME J.">
        <title>Gammaproteobacteria mediating utilization of methyl-, sulfur- and petroleum organic compounds in deep ocean hydrothermal plumes.</title>
        <authorList>
            <person name="Zhou Z."/>
            <person name="Liu Y."/>
            <person name="Pan J."/>
            <person name="Cron B.R."/>
            <person name="Toner B.M."/>
            <person name="Anantharaman K."/>
            <person name="Breier J.A."/>
            <person name="Dick G.J."/>
            <person name="Li M."/>
        </authorList>
    </citation>
    <scope>NUCLEOTIDE SEQUENCE</scope>
    <source>
        <strain evidence="2">SZUA-1515</strain>
    </source>
</reference>
<dbReference type="InterPro" id="IPR005835">
    <property type="entry name" value="NTP_transferase_dom"/>
</dbReference>
<dbReference type="AlphaFoldDB" id="A0A832ZVW0"/>
<protein>
    <submittedName>
        <fullName evidence="2">Nucleotidyltransferase family protein</fullName>
    </submittedName>
</protein>
<evidence type="ECO:0000259" key="1">
    <source>
        <dbReference type="Pfam" id="PF00483"/>
    </source>
</evidence>
<organism evidence="2 3">
    <name type="scientific">Caldiarchaeum subterraneum</name>
    <dbReference type="NCBI Taxonomy" id="311458"/>
    <lineage>
        <taxon>Archaea</taxon>
        <taxon>Nitrososphaerota</taxon>
        <taxon>Candidatus Caldarchaeales</taxon>
        <taxon>Candidatus Caldarchaeaceae</taxon>
        <taxon>Candidatus Caldarchaeum</taxon>
    </lineage>
</organism>
<dbReference type="EMBL" id="DQVM01000043">
    <property type="protein sequence ID" value="HIQ29391.1"/>
    <property type="molecule type" value="Genomic_DNA"/>
</dbReference>
<comment type="caution">
    <text evidence="2">The sequence shown here is derived from an EMBL/GenBank/DDBJ whole genome shotgun (WGS) entry which is preliminary data.</text>
</comment>
<name>A0A832ZVW0_CALS0</name>
<dbReference type="CDD" id="cd04181">
    <property type="entry name" value="NTP_transferase"/>
    <property type="match status" value="1"/>
</dbReference>
<dbReference type="InterPro" id="IPR029044">
    <property type="entry name" value="Nucleotide-diphossugar_trans"/>
</dbReference>
<dbReference type="GO" id="GO:0016740">
    <property type="term" value="F:transferase activity"/>
    <property type="evidence" value="ECO:0007669"/>
    <property type="project" value="UniProtKB-KW"/>
</dbReference>
<dbReference type="Proteomes" id="UP000608579">
    <property type="component" value="Unassembled WGS sequence"/>
</dbReference>
<sequence length="234" mass="26096">MKAVILAGGYGKRLRPLTETTPKPLIPVADRPIIEWQIRWLKHYGIEDFIICAGYLKEKIVDDIGSGHKLDVKVGYVVEDVPLGTGGALKNAEHLLSGDDLFIVLNGDIITNLNPLVLAERVSEKENAVGGIALIHLPSPYGIIEFDRETGVITRFVEKPRLQQHYINAGVYAFKSSIFSYLPEEGDIERSAFPQLADERKLIAVTYEEVEWISIDSYKDLEEAAKLVKRLPGV</sequence>
<dbReference type="PANTHER" id="PTHR22572">
    <property type="entry name" value="SUGAR-1-PHOSPHATE GUANYL TRANSFERASE"/>
    <property type="match status" value="1"/>
</dbReference>
<dbReference type="InterPro" id="IPR050486">
    <property type="entry name" value="Mannose-1P_guanyltransferase"/>
</dbReference>
<dbReference type="Gene3D" id="3.90.550.10">
    <property type="entry name" value="Spore Coat Polysaccharide Biosynthesis Protein SpsA, Chain A"/>
    <property type="match status" value="1"/>
</dbReference>
<keyword evidence="2" id="KW-0808">Transferase</keyword>
<evidence type="ECO:0000313" key="3">
    <source>
        <dbReference type="Proteomes" id="UP000608579"/>
    </source>
</evidence>